<name>A0A8H4SX69_9HYPO</name>
<proteinExistence type="predicted"/>
<evidence type="ECO:0000313" key="2">
    <source>
        <dbReference type="EMBL" id="KAF4947349.1"/>
    </source>
</evidence>
<accession>A0A8H4SX69</accession>
<keyword evidence="3" id="KW-1185">Reference proteome</keyword>
<dbReference type="OrthoDB" id="3658381at2759"/>
<dbReference type="Proteomes" id="UP000604273">
    <property type="component" value="Unassembled WGS sequence"/>
</dbReference>
<protein>
    <recommendedName>
        <fullName evidence="1">SnoaL-like domain-containing protein</fullName>
    </recommendedName>
</protein>
<evidence type="ECO:0000313" key="3">
    <source>
        <dbReference type="Proteomes" id="UP000604273"/>
    </source>
</evidence>
<feature type="domain" description="SnoaL-like" evidence="1">
    <location>
        <begin position="23"/>
        <end position="161"/>
    </location>
</feature>
<gene>
    <name evidence="2" type="ORF">FGADI_10482</name>
</gene>
<dbReference type="InterPro" id="IPR032710">
    <property type="entry name" value="NTF2-like_dom_sf"/>
</dbReference>
<dbReference type="EMBL" id="JABFAI010000289">
    <property type="protein sequence ID" value="KAF4947349.1"/>
    <property type="molecule type" value="Genomic_DNA"/>
</dbReference>
<reference evidence="2" key="2">
    <citation type="submission" date="2020-05" db="EMBL/GenBank/DDBJ databases">
        <authorList>
            <person name="Kim H.-S."/>
            <person name="Proctor R.H."/>
            <person name="Brown D.W."/>
        </authorList>
    </citation>
    <scope>NUCLEOTIDE SEQUENCE</scope>
    <source>
        <strain evidence="2">NRRL 45417</strain>
    </source>
</reference>
<dbReference type="AlphaFoldDB" id="A0A8H4SX69"/>
<sequence length="179" mass="20549">MSSLITNNRYPSIPGATLNDVTSEERSSAIDFVNRHNLIFEEFNHEKMINTFLSDAVVYHTHDLVRGHENMKDFLKNKYGFFIPGISRHATNHVVDRDEDGGVIVRYQEVLIRYGWEGDDLTAINAQDIVREDGLPAIWWVGRIIDRLKMTQEGWKISERHMGAPFRDGKLDPPKAPSV</sequence>
<organism evidence="2 3">
    <name type="scientific">Fusarium gaditjirri</name>
    <dbReference type="NCBI Taxonomy" id="282569"/>
    <lineage>
        <taxon>Eukaryota</taxon>
        <taxon>Fungi</taxon>
        <taxon>Dikarya</taxon>
        <taxon>Ascomycota</taxon>
        <taxon>Pezizomycotina</taxon>
        <taxon>Sordariomycetes</taxon>
        <taxon>Hypocreomycetidae</taxon>
        <taxon>Hypocreales</taxon>
        <taxon>Nectriaceae</taxon>
        <taxon>Fusarium</taxon>
        <taxon>Fusarium nisikadoi species complex</taxon>
    </lineage>
</organism>
<reference evidence="2" key="1">
    <citation type="journal article" date="2020" name="BMC Genomics">
        <title>Correction to: Identification and distribution of gene clusters required for synthesis of sphingolipid metabolism inhibitors in diverse species of the filamentous fungus Fusarium.</title>
        <authorList>
            <person name="Kim H.S."/>
            <person name="Lohmar J.M."/>
            <person name="Busman M."/>
            <person name="Brown D.W."/>
            <person name="Naumann T.A."/>
            <person name="Divon H.H."/>
            <person name="Lysoe E."/>
            <person name="Uhlig S."/>
            <person name="Proctor R.H."/>
        </authorList>
    </citation>
    <scope>NUCLEOTIDE SEQUENCE</scope>
    <source>
        <strain evidence="2">NRRL 45417</strain>
    </source>
</reference>
<dbReference type="SUPFAM" id="SSF54427">
    <property type="entry name" value="NTF2-like"/>
    <property type="match status" value="1"/>
</dbReference>
<dbReference type="Gene3D" id="3.10.450.50">
    <property type="match status" value="1"/>
</dbReference>
<comment type="caution">
    <text evidence="2">The sequence shown here is derived from an EMBL/GenBank/DDBJ whole genome shotgun (WGS) entry which is preliminary data.</text>
</comment>
<dbReference type="Pfam" id="PF13577">
    <property type="entry name" value="SnoaL_4"/>
    <property type="match status" value="1"/>
</dbReference>
<dbReference type="InterPro" id="IPR037401">
    <property type="entry name" value="SnoaL-like"/>
</dbReference>
<evidence type="ECO:0000259" key="1">
    <source>
        <dbReference type="Pfam" id="PF13577"/>
    </source>
</evidence>